<proteinExistence type="predicted"/>
<name>A0A9X3FMY5_9LACT</name>
<dbReference type="CDD" id="cd24032">
    <property type="entry name" value="ASKHA_NBD_TsaB"/>
    <property type="match status" value="1"/>
</dbReference>
<evidence type="ECO:0000313" key="2">
    <source>
        <dbReference type="EMBL" id="MCZ0725810.1"/>
    </source>
</evidence>
<dbReference type="RefSeq" id="WP_268752120.1">
    <property type="nucleotide sequence ID" value="NZ_JAPRFQ010000001.1"/>
</dbReference>
<dbReference type="PANTHER" id="PTHR11735">
    <property type="entry name" value="TRNA N6-ADENOSINE THREONYLCARBAMOYLTRANSFERASE"/>
    <property type="match status" value="1"/>
</dbReference>
<dbReference type="InterPro" id="IPR022496">
    <property type="entry name" value="T6A_TsaB"/>
</dbReference>
<dbReference type="InterPro" id="IPR000905">
    <property type="entry name" value="Gcp-like_dom"/>
</dbReference>
<organism evidence="2 3">
    <name type="scientific">Aerococcus kribbianus</name>
    <dbReference type="NCBI Taxonomy" id="2999064"/>
    <lineage>
        <taxon>Bacteria</taxon>
        <taxon>Bacillati</taxon>
        <taxon>Bacillota</taxon>
        <taxon>Bacilli</taxon>
        <taxon>Lactobacillales</taxon>
        <taxon>Aerococcaceae</taxon>
        <taxon>Aerococcus</taxon>
    </lineage>
</organism>
<dbReference type="GO" id="GO:0061711">
    <property type="term" value="F:tRNA N(6)-L-threonylcarbamoyladenine synthase activity"/>
    <property type="evidence" value="ECO:0007669"/>
    <property type="project" value="UniProtKB-EC"/>
</dbReference>
<keyword evidence="2" id="KW-0808">Transferase</keyword>
<dbReference type="PANTHER" id="PTHR11735:SF11">
    <property type="entry name" value="TRNA THREONYLCARBAMOYLADENOSINE BIOSYNTHESIS PROTEIN TSAB"/>
    <property type="match status" value="1"/>
</dbReference>
<feature type="domain" description="Gcp-like" evidence="1">
    <location>
        <begin position="32"/>
        <end position="225"/>
    </location>
</feature>
<comment type="caution">
    <text evidence="2">The sequence shown here is derived from an EMBL/GenBank/DDBJ whole genome shotgun (WGS) entry which is preliminary data.</text>
</comment>
<reference evidence="2" key="1">
    <citation type="submission" date="2022-12" db="EMBL/GenBank/DDBJ databases">
        <title>Description and comparative metabolic analysis of Aerococcus sp. nov., isolated from the feces of a pig.</title>
        <authorList>
            <person name="Chang Y.-H."/>
        </authorList>
    </citation>
    <scope>NUCLEOTIDE SEQUENCE</scope>
    <source>
        <strain evidence="2">YH-aer222</strain>
    </source>
</reference>
<dbReference type="EMBL" id="JAPRFR010000001">
    <property type="protein sequence ID" value="MCZ0725810.1"/>
    <property type="molecule type" value="Genomic_DNA"/>
</dbReference>
<dbReference type="AlphaFoldDB" id="A0A9X3FMY5"/>
<dbReference type="GO" id="GO:0005829">
    <property type="term" value="C:cytosol"/>
    <property type="evidence" value="ECO:0007669"/>
    <property type="project" value="TreeGrafter"/>
</dbReference>
<dbReference type="Proteomes" id="UP001146670">
    <property type="component" value="Unassembled WGS sequence"/>
</dbReference>
<dbReference type="SUPFAM" id="SSF53067">
    <property type="entry name" value="Actin-like ATPase domain"/>
    <property type="match status" value="2"/>
</dbReference>
<dbReference type="EC" id="2.3.1.234" evidence="2"/>
<protein>
    <submittedName>
        <fullName evidence="2">tRNA (Adenosine(37)-N6)-threonylcarbamoyltransferase complex dimerization subunit type 1 TsaB</fullName>
        <ecNumber evidence="2">2.3.1.234</ecNumber>
    </submittedName>
</protein>
<keyword evidence="2" id="KW-0012">Acyltransferase</keyword>
<gene>
    <name evidence="2" type="primary">tsaB</name>
    <name evidence="2" type="ORF">OW157_04395</name>
</gene>
<dbReference type="Gene3D" id="3.30.420.40">
    <property type="match status" value="2"/>
</dbReference>
<dbReference type="NCBIfam" id="TIGR03725">
    <property type="entry name" value="T6A_YeaZ"/>
    <property type="match status" value="1"/>
</dbReference>
<dbReference type="GO" id="GO:0002949">
    <property type="term" value="P:tRNA threonylcarbamoyladenosine modification"/>
    <property type="evidence" value="ECO:0007669"/>
    <property type="project" value="InterPro"/>
</dbReference>
<keyword evidence="3" id="KW-1185">Reference proteome</keyword>
<evidence type="ECO:0000259" key="1">
    <source>
        <dbReference type="Pfam" id="PF00814"/>
    </source>
</evidence>
<dbReference type="Pfam" id="PF00814">
    <property type="entry name" value="TsaD"/>
    <property type="match status" value="1"/>
</dbReference>
<evidence type="ECO:0000313" key="3">
    <source>
        <dbReference type="Proteomes" id="UP001146670"/>
    </source>
</evidence>
<dbReference type="InterPro" id="IPR043129">
    <property type="entry name" value="ATPase_NBD"/>
</dbReference>
<accession>A0A9X3FMY5</accession>
<sequence length="245" mass="27121">MRTLAIDTATQSLSIALLADNHLVAETNTNTKIQHSTQLLPLLASLCRNVNWSVDSLDQVLVTRGPGSYTGLRIGVTAAKTIAASLDLPLYSVSSLLALAAESSVKPGDIVIPFINARRQTVFAAAYHYKNETWEEILPASHQKFDQVLAKCQELVDDLNQLRLVSPDTEVFHETIQASLGENFYQKQVDTSFIHASQLIHLPLSAEDYDTFVPDYAKQAEAEENWLAAHPDSIGREESYVERID</sequence>